<dbReference type="PANTHER" id="PTHR30576">
    <property type="entry name" value="COLANIC BIOSYNTHESIS UDP-GLUCOSE LIPID CARRIER TRANSFERASE"/>
    <property type="match status" value="1"/>
</dbReference>
<protein>
    <submittedName>
        <fullName evidence="4">Sugar transferase</fullName>
    </submittedName>
</protein>
<dbReference type="Proteomes" id="UP001143370">
    <property type="component" value="Unassembled WGS sequence"/>
</dbReference>
<accession>A0A9W6JAP0</accession>
<keyword evidence="4" id="KW-0808">Transferase</keyword>
<gene>
    <name evidence="4" type="ORF">GCM10017643_26400</name>
</gene>
<evidence type="ECO:0000256" key="2">
    <source>
        <dbReference type="ARBA" id="ARBA00023169"/>
    </source>
</evidence>
<dbReference type="GO" id="GO:0000271">
    <property type="term" value="P:polysaccharide biosynthetic process"/>
    <property type="evidence" value="ECO:0007669"/>
    <property type="project" value="UniProtKB-KW"/>
</dbReference>
<comment type="similarity">
    <text evidence="1">Belongs to the bacterial sugar transferase family.</text>
</comment>
<keyword evidence="2" id="KW-0270">Exopolysaccharide synthesis</keyword>
<dbReference type="GO" id="GO:0016780">
    <property type="term" value="F:phosphotransferase activity, for other substituted phosphate groups"/>
    <property type="evidence" value="ECO:0007669"/>
    <property type="project" value="TreeGrafter"/>
</dbReference>
<feature type="domain" description="Bacterial sugar transferase" evidence="3">
    <location>
        <begin position="2"/>
        <end position="176"/>
    </location>
</feature>
<evidence type="ECO:0000256" key="1">
    <source>
        <dbReference type="ARBA" id="ARBA00006464"/>
    </source>
</evidence>
<reference evidence="4" key="2">
    <citation type="submission" date="2023-01" db="EMBL/GenBank/DDBJ databases">
        <authorList>
            <person name="Sun Q."/>
            <person name="Evtushenko L."/>
        </authorList>
    </citation>
    <scope>NUCLEOTIDE SEQUENCE</scope>
    <source>
        <strain evidence="4">VKM B-2484</strain>
    </source>
</reference>
<comment type="caution">
    <text evidence="4">The sequence shown here is derived from an EMBL/GenBank/DDBJ whole genome shotgun (WGS) entry which is preliminary data.</text>
</comment>
<dbReference type="InterPro" id="IPR003362">
    <property type="entry name" value="Bact_transf"/>
</dbReference>
<organism evidence="4 5">
    <name type="scientific">Ancylobacter dichloromethanicus</name>
    <dbReference type="NCBI Taxonomy" id="518825"/>
    <lineage>
        <taxon>Bacteria</taxon>
        <taxon>Pseudomonadati</taxon>
        <taxon>Pseudomonadota</taxon>
        <taxon>Alphaproteobacteria</taxon>
        <taxon>Hyphomicrobiales</taxon>
        <taxon>Xanthobacteraceae</taxon>
        <taxon>Ancylobacter</taxon>
    </lineage>
</organism>
<evidence type="ECO:0000313" key="4">
    <source>
        <dbReference type="EMBL" id="GLK72524.1"/>
    </source>
</evidence>
<dbReference type="RefSeq" id="WP_213376114.1">
    <property type="nucleotide sequence ID" value="NZ_BSFJ01000017.1"/>
</dbReference>
<reference evidence="4" key="1">
    <citation type="journal article" date="2014" name="Int. J. Syst. Evol. Microbiol.">
        <title>Complete genome sequence of Corynebacterium casei LMG S-19264T (=DSM 44701T), isolated from a smear-ripened cheese.</title>
        <authorList>
            <consortium name="US DOE Joint Genome Institute (JGI-PGF)"/>
            <person name="Walter F."/>
            <person name="Albersmeier A."/>
            <person name="Kalinowski J."/>
            <person name="Ruckert C."/>
        </authorList>
    </citation>
    <scope>NUCLEOTIDE SEQUENCE</scope>
    <source>
        <strain evidence="4">VKM B-2484</strain>
    </source>
</reference>
<dbReference type="AlphaFoldDB" id="A0A9W6JAP0"/>
<dbReference type="PANTHER" id="PTHR30576:SF8">
    <property type="entry name" value="UNDECAPRENYL-PHOSPHATE GALACTOSE PHOSPHOTRANSFERASE"/>
    <property type="match status" value="1"/>
</dbReference>
<name>A0A9W6JAP0_9HYPH</name>
<sequence>MKRVFDIAVSASALLVLSPVLLVVALLVRWKLGSPVLFRQMRPGLNCQPFAMVKFRTMTDARGAEGELLSDRERLTPFGRFLRATSLDELPELWNVLKGEMSLVGPRPLLMRYLPYYSPREMRRHEVRPGVTGLAQIRGRNAITWEDKLAADVEYVESRSFALDLQILFLTVAKVFGGKGVLDAAPQGALDIYRAKKSDG</sequence>
<evidence type="ECO:0000259" key="3">
    <source>
        <dbReference type="Pfam" id="PF02397"/>
    </source>
</evidence>
<proteinExistence type="inferred from homology"/>
<dbReference type="Pfam" id="PF02397">
    <property type="entry name" value="Bac_transf"/>
    <property type="match status" value="1"/>
</dbReference>
<keyword evidence="5" id="KW-1185">Reference proteome</keyword>
<dbReference type="EMBL" id="BSFJ01000017">
    <property type="protein sequence ID" value="GLK72524.1"/>
    <property type="molecule type" value="Genomic_DNA"/>
</dbReference>
<evidence type="ECO:0000313" key="5">
    <source>
        <dbReference type="Proteomes" id="UP001143370"/>
    </source>
</evidence>